<keyword evidence="10" id="KW-1006">Bacterial flagellum protein export</keyword>
<evidence type="ECO:0000256" key="1">
    <source>
        <dbReference type="ARBA" id="ARBA00004413"/>
    </source>
</evidence>
<feature type="region of interest" description="Disordered" evidence="11">
    <location>
        <begin position="115"/>
        <end position="153"/>
    </location>
</feature>
<dbReference type="InterPro" id="IPR052570">
    <property type="entry name" value="FliJ"/>
</dbReference>
<keyword evidence="9" id="KW-0472">Membrane</keyword>
<proteinExistence type="inferred from homology"/>
<gene>
    <name evidence="12" type="primary">fliJ</name>
    <name evidence="12" type="ORF">ACFQPB_19055</name>
</gene>
<dbReference type="Gene3D" id="1.10.287.1700">
    <property type="match status" value="1"/>
</dbReference>
<keyword evidence="4" id="KW-0813">Transport</keyword>
<evidence type="ECO:0000256" key="6">
    <source>
        <dbReference type="ARBA" id="ARBA00022500"/>
    </source>
</evidence>
<evidence type="ECO:0000256" key="7">
    <source>
        <dbReference type="ARBA" id="ARBA00022795"/>
    </source>
</evidence>
<dbReference type="InterPro" id="IPR053716">
    <property type="entry name" value="Flag_assembly_chemotaxis_eff"/>
</dbReference>
<organism evidence="12 13">
    <name type="scientific">Hydrogenophaga atypica</name>
    <dbReference type="NCBI Taxonomy" id="249409"/>
    <lineage>
        <taxon>Bacteria</taxon>
        <taxon>Pseudomonadati</taxon>
        <taxon>Pseudomonadota</taxon>
        <taxon>Betaproteobacteria</taxon>
        <taxon>Burkholderiales</taxon>
        <taxon>Comamonadaceae</taxon>
        <taxon>Hydrogenophaga</taxon>
    </lineage>
</organism>
<evidence type="ECO:0000256" key="11">
    <source>
        <dbReference type="SAM" id="MobiDB-lite"/>
    </source>
</evidence>
<protein>
    <recommendedName>
        <fullName evidence="3">Flagellar FliJ protein</fullName>
    </recommendedName>
</protein>
<accession>A0ABW2QNI4</accession>
<keyword evidence="13" id="KW-1185">Reference proteome</keyword>
<evidence type="ECO:0000256" key="9">
    <source>
        <dbReference type="ARBA" id="ARBA00023136"/>
    </source>
</evidence>
<dbReference type="EMBL" id="JBHTCA010000021">
    <property type="protein sequence ID" value="MFC7410964.1"/>
    <property type="molecule type" value="Genomic_DNA"/>
</dbReference>
<keyword evidence="12" id="KW-0969">Cilium</keyword>
<dbReference type="Proteomes" id="UP001596501">
    <property type="component" value="Unassembled WGS sequence"/>
</dbReference>
<evidence type="ECO:0000256" key="5">
    <source>
        <dbReference type="ARBA" id="ARBA00022475"/>
    </source>
</evidence>
<keyword evidence="12" id="KW-0282">Flagellum</keyword>
<comment type="similarity">
    <text evidence="2">Belongs to the FliJ family.</text>
</comment>
<sequence length="153" mass="17809">MANERQIETVVEVASMRRDDCLRALGQARQALEQGQQQLAQLHSYANESQARWNQRASQGVTAQLLHHHRQFMARIDEAARFQDDVLKRLDAEVLRCEQRVHEAERELAALNKFAERKRQASSHAAQRRDQKHNDEMAANAHRRQANTPNWRP</sequence>
<name>A0ABW2QNI4_9BURK</name>
<evidence type="ECO:0000313" key="13">
    <source>
        <dbReference type="Proteomes" id="UP001596501"/>
    </source>
</evidence>
<evidence type="ECO:0000256" key="8">
    <source>
        <dbReference type="ARBA" id="ARBA00022927"/>
    </source>
</evidence>
<feature type="compositionally biased region" description="Basic and acidic residues" evidence="11">
    <location>
        <begin position="127"/>
        <end position="136"/>
    </location>
</feature>
<keyword evidence="7" id="KW-1005">Bacterial flagellum biogenesis</keyword>
<keyword evidence="5" id="KW-1003">Cell membrane</keyword>
<reference evidence="13" key="1">
    <citation type="journal article" date="2019" name="Int. J. Syst. Evol. Microbiol.">
        <title>The Global Catalogue of Microorganisms (GCM) 10K type strain sequencing project: providing services to taxonomists for standard genome sequencing and annotation.</title>
        <authorList>
            <consortium name="The Broad Institute Genomics Platform"/>
            <consortium name="The Broad Institute Genome Sequencing Center for Infectious Disease"/>
            <person name="Wu L."/>
            <person name="Ma J."/>
        </authorList>
    </citation>
    <scope>NUCLEOTIDE SEQUENCE [LARGE SCALE GENOMIC DNA]</scope>
    <source>
        <strain evidence="13">CGMCC 1.12371</strain>
    </source>
</reference>
<keyword evidence="8" id="KW-0653">Protein transport</keyword>
<dbReference type="RefSeq" id="WP_382226662.1">
    <property type="nucleotide sequence ID" value="NZ_JBHTCA010000021.1"/>
</dbReference>
<comment type="caution">
    <text evidence="12">The sequence shown here is derived from an EMBL/GenBank/DDBJ whole genome shotgun (WGS) entry which is preliminary data.</text>
</comment>
<dbReference type="PANTHER" id="PTHR38786">
    <property type="entry name" value="FLAGELLAR FLIJ PROTEIN"/>
    <property type="match status" value="1"/>
</dbReference>
<dbReference type="InterPro" id="IPR012823">
    <property type="entry name" value="Flagell_FliJ"/>
</dbReference>
<dbReference type="InterPro" id="IPR018006">
    <property type="entry name" value="Flag_FliJ_proteobac"/>
</dbReference>
<evidence type="ECO:0000256" key="10">
    <source>
        <dbReference type="ARBA" id="ARBA00023225"/>
    </source>
</evidence>
<dbReference type="NCBIfam" id="TIGR02473">
    <property type="entry name" value="flagell_FliJ"/>
    <property type="match status" value="1"/>
</dbReference>
<evidence type="ECO:0000256" key="4">
    <source>
        <dbReference type="ARBA" id="ARBA00022448"/>
    </source>
</evidence>
<keyword evidence="12" id="KW-0966">Cell projection</keyword>
<evidence type="ECO:0000313" key="12">
    <source>
        <dbReference type="EMBL" id="MFC7410964.1"/>
    </source>
</evidence>
<dbReference type="PRINTS" id="PR01004">
    <property type="entry name" value="FLGFLIJ"/>
</dbReference>
<evidence type="ECO:0000256" key="2">
    <source>
        <dbReference type="ARBA" id="ARBA00010004"/>
    </source>
</evidence>
<dbReference type="PANTHER" id="PTHR38786:SF1">
    <property type="entry name" value="FLAGELLAR FLIJ PROTEIN"/>
    <property type="match status" value="1"/>
</dbReference>
<keyword evidence="6" id="KW-0145">Chemotaxis</keyword>
<dbReference type="Pfam" id="PF02050">
    <property type="entry name" value="FliJ"/>
    <property type="match status" value="1"/>
</dbReference>
<comment type="subcellular location">
    <subcellularLocation>
        <location evidence="1">Cell membrane</location>
        <topology evidence="1">Peripheral membrane protein</topology>
        <orientation evidence="1">Cytoplasmic side</orientation>
    </subcellularLocation>
</comment>
<evidence type="ECO:0000256" key="3">
    <source>
        <dbReference type="ARBA" id="ARBA00020392"/>
    </source>
</evidence>